<dbReference type="SUPFAM" id="SSF69255">
    <property type="entry name" value="gp5 N-terminal domain-like"/>
    <property type="match status" value="1"/>
</dbReference>
<protein>
    <submittedName>
        <fullName evidence="4">Rhs element Vgr protein</fullName>
    </submittedName>
</protein>
<evidence type="ECO:0000256" key="1">
    <source>
        <dbReference type="ARBA" id="ARBA00005558"/>
    </source>
</evidence>
<evidence type="ECO:0000259" key="3">
    <source>
        <dbReference type="Pfam" id="PF04717"/>
    </source>
</evidence>
<dbReference type="Gene3D" id="2.30.110.50">
    <property type="match status" value="1"/>
</dbReference>
<dbReference type="NCBIfam" id="TIGR03361">
    <property type="entry name" value="VI_Rhs_Vgr"/>
    <property type="match status" value="1"/>
</dbReference>
<proteinExistence type="inferred from homology"/>
<dbReference type="InterPro" id="IPR006533">
    <property type="entry name" value="T6SS_Vgr_RhsGE"/>
</dbReference>
<dbReference type="Gene3D" id="4.10.220.110">
    <property type="match status" value="1"/>
</dbReference>
<keyword evidence="5" id="KW-1185">Reference proteome</keyword>
<dbReference type="InterPro" id="IPR017847">
    <property type="entry name" value="T6SS_RhsGE_Vgr_subset"/>
</dbReference>
<sequence length="918" mass="104056">MANEDTYFEFFAPDSEAEFEVVSFKGYEALGRPFRFSLELFCLDELNFKKLRGKPASLHLVAKGRSRDLHGVIAQVKIRARLEDGYLYQLTLVPRLERLSLIQTNEVYLDQQLPATLTQVLEEGELAAEDFDLSKLGTYRDWEFRCQFGETHLNFLQRICEREGIYYLFDHQNDKDKIIFHDSIASHLDEPEIQLNYQPETGLEDTQDLGFLQHWTSQGEPLPRKITLKDYSSNSPSVQIQAEATVDDEGFGQIYRYCDNLIDNDEAEKIAEVRAQELLMQGEIFQGESCEITLQPGLAFSVQGHFRSMDNGDFYAFTLEHEGYNPGFNRANASKQPTPYINRLRALRTEVQFRPSQNTEKPRFHGVLNAIIDAEDDGRYANIDDQGRYKVILPFDRVHTPGQCQASCWIPMMQPSAGTGGGMHFPLLKDTEVLLSFIGGDPDRPIISGALPNAARPSNITRNNRTCNEIHSASGNRIEMEDEENSCRLKLYSPTNNSYMHLGAPNHDGSGITITTDGMYRSSVVGGIHTLAFAKEHQVQGEGVEKFIIEAKEEKDSDTFDERKLFTFPKFENDQPGKLTDDELTHDDEFSGQYLVNRVAGSLYDWRDGSSYHFWNPASPVFEFGNREINRYSTLPSESPELWELPECEGVDWKPEASVVEKNWGDHFFYHQGNRFEWREEEHGLYIMGRSYTEVHPGKTSATPELNAEHKNDDPPNGNDWLIHKIIGNSYRYIHGERKEVTNGKFNEDFKNVYTANYAKNVTIKHHGDYKVKCQGDTIVETDAKTEITAGAKASLDFATSLSCSFSNSNALKFSADTEISFGAKVELGLAGKLTIASGGVDVEILKKSPKFKLTKSGFKLEDTINAEKEKIKQEAIKSEIRAVKTSIEATKIAIKKTKTDLKKASIRINTVKIYLIL</sequence>
<dbReference type="AlphaFoldDB" id="A0A1I1H522"/>
<evidence type="ECO:0000313" key="5">
    <source>
        <dbReference type="Proteomes" id="UP000199058"/>
    </source>
</evidence>
<dbReference type="Pfam" id="PF05954">
    <property type="entry name" value="Phage_GPD"/>
    <property type="match status" value="1"/>
</dbReference>
<feature type="domain" description="Gp5/Type VI secretion system Vgr protein OB-fold" evidence="3">
    <location>
        <begin position="384"/>
        <end position="451"/>
    </location>
</feature>
<dbReference type="InterPro" id="IPR037026">
    <property type="entry name" value="Vgr_OB-fold_dom_sf"/>
</dbReference>
<name>A0A1I1H522_9GAMM</name>
<dbReference type="Pfam" id="PF04717">
    <property type="entry name" value="Phage_base_V"/>
    <property type="match status" value="1"/>
</dbReference>
<feature type="region of interest" description="Disordered" evidence="2">
    <location>
        <begin position="697"/>
        <end position="717"/>
    </location>
</feature>
<dbReference type="SUPFAM" id="SSF69279">
    <property type="entry name" value="Phage tail proteins"/>
    <property type="match status" value="2"/>
</dbReference>
<evidence type="ECO:0000256" key="2">
    <source>
        <dbReference type="SAM" id="MobiDB-lite"/>
    </source>
</evidence>
<evidence type="ECO:0000313" key="4">
    <source>
        <dbReference type="EMBL" id="SFC18866.1"/>
    </source>
</evidence>
<dbReference type="RefSeq" id="WP_091962276.1">
    <property type="nucleotide sequence ID" value="NZ_FOLH01000003.1"/>
</dbReference>
<dbReference type="EMBL" id="FOLH01000003">
    <property type="protein sequence ID" value="SFC18866.1"/>
    <property type="molecule type" value="Genomic_DNA"/>
</dbReference>
<dbReference type="InterPro" id="IPR006531">
    <property type="entry name" value="Gp5/Vgr_OB"/>
</dbReference>
<dbReference type="STRING" id="1122252.SAMN05660443_1800"/>
<reference evidence="4 5" key="1">
    <citation type="submission" date="2016-10" db="EMBL/GenBank/DDBJ databases">
        <authorList>
            <person name="de Groot N.N."/>
        </authorList>
    </citation>
    <scope>NUCLEOTIDE SEQUENCE [LARGE SCALE GENOMIC DNA]</scope>
    <source>
        <strain evidence="4 5">DSM 18438</strain>
    </source>
</reference>
<dbReference type="Gene3D" id="3.55.50.10">
    <property type="entry name" value="Baseplate protein-like domains"/>
    <property type="match status" value="1"/>
</dbReference>
<dbReference type="Gene3D" id="2.40.50.230">
    <property type="entry name" value="Gp5 N-terminal domain"/>
    <property type="match status" value="1"/>
</dbReference>
<comment type="similarity">
    <text evidence="1">Belongs to the VgrG protein family.</text>
</comment>
<dbReference type="NCBIfam" id="TIGR01646">
    <property type="entry name" value="vgr_GE"/>
    <property type="match status" value="1"/>
</dbReference>
<gene>
    <name evidence="4" type="ORF">SAMN05660443_1800</name>
</gene>
<accession>A0A1I1H522</accession>
<dbReference type="Proteomes" id="UP000199058">
    <property type="component" value="Unassembled WGS sequence"/>
</dbReference>
<dbReference type="OrthoDB" id="9762420at2"/>
<organism evidence="4 5">
    <name type="scientific">Marinospirillum celere</name>
    <dbReference type="NCBI Taxonomy" id="1122252"/>
    <lineage>
        <taxon>Bacteria</taxon>
        <taxon>Pseudomonadati</taxon>
        <taxon>Pseudomonadota</taxon>
        <taxon>Gammaproteobacteria</taxon>
        <taxon>Oceanospirillales</taxon>
        <taxon>Oceanospirillaceae</taxon>
        <taxon>Marinospirillum</taxon>
    </lineage>
</organism>